<name>A0A8S5M5A4_9CAUD</name>
<protein>
    <submittedName>
        <fullName evidence="1">Uncharacterized protein</fullName>
    </submittedName>
</protein>
<accession>A0A8S5M5A4</accession>
<evidence type="ECO:0000313" key="1">
    <source>
        <dbReference type="EMBL" id="DAD77505.1"/>
    </source>
</evidence>
<reference evidence="1" key="1">
    <citation type="journal article" date="2021" name="Proc. Natl. Acad. Sci. U.S.A.">
        <title>A Catalog of Tens of Thousands of Viruses from Human Metagenomes Reveals Hidden Associations with Chronic Diseases.</title>
        <authorList>
            <person name="Tisza M.J."/>
            <person name="Buck C.B."/>
        </authorList>
    </citation>
    <scope>NUCLEOTIDE SEQUENCE</scope>
    <source>
        <strain evidence="1">CtaNW81</strain>
    </source>
</reference>
<proteinExistence type="predicted"/>
<sequence>MTPKKYLDLEGLTKYDDKIKELISTKESNTVYITVSVLSTATAGTLNAQQLTDLKNAISANKNVKLVLSVTDSPAYKEYFYMCSDRSVQGYVSFFSDDVANQEITHRAISVTLSTGSWVLLVDVNSGSDNKEVIFEGSFVVSGEGLQDIVTSTYDLSKRKVEILYRLGPNSNVAYSYISTMIGDTTSSPFIVLYNADDYDTTVPTTRMYVATFSLSSDNKTVTASVGMSQQEVAFQASTNKLKTTTTNYPGNGYLEILAISVLPDILYTIQGVYKFKDTITLPDASILQYCSFGRGQTPTSWFDNMLVNKTNLVFRKGTTSTIVYQNGTWSGSQIIKFNGLQFVSEDFLNWFMANAIAYKQYTFIVTNGNCSYTPSGNIVIGSGESATVTFTASAGYKLPATVTVIGASHTWNQNTGVLTLSNPTVNGNVVVTATQIKIAAPTLSISGSTLSIVTSDNLPSTYTLTATGVGDTKTKSGILKSGATTTFDLSTWLTDIGTYTITAVGVNSLYATSDSSNAVTYTVAQPQLSAPTNLTADGTTVSWDAVENAESYDVYADDTVLLGNTTGGAVSSGETWVLNESLKGTVSAEVAFTSNSTDFTNIVASEHTPEMSPRPQIHLTYFDKGGTTYAVYYDNFWQGDAAYRTITFATAPTGDLLTWLQKNGTKQ</sequence>
<organism evidence="1">
    <name type="scientific">Podoviridae sp. ctaNW81</name>
    <dbReference type="NCBI Taxonomy" id="2826562"/>
    <lineage>
        <taxon>Viruses</taxon>
        <taxon>Duplodnaviria</taxon>
        <taxon>Heunggongvirae</taxon>
        <taxon>Uroviricota</taxon>
        <taxon>Caudoviricetes</taxon>
    </lineage>
</organism>
<dbReference type="EMBL" id="BK014826">
    <property type="protein sequence ID" value="DAD77505.1"/>
    <property type="molecule type" value="Genomic_DNA"/>
</dbReference>